<comment type="caution">
    <text evidence="2">The sequence shown here is derived from an EMBL/GenBank/DDBJ whole genome shotgun (WGS) entry which is preliminary data.</text>
</comment>
<evidence type="ECO:0000256" key="1">
    <source>
        <dbReference type="SAM" id="Phobius"/>
    </source>
</evidence>
<feature type="transmembrane region" description="Helical" evidence="1">
    <location>
        <begin position="36"/>
        <end position="53"/>
    </location>
</feature>
<proteinExistence type="predicted"/>
<dbReference type="EMBL" id="JAKKPZ010000001">
    <property type="protein sequence ID" value="KAI1729336.1"/>
    <property type="molecule type" value="Genomic_DNA"/>
</dbReference>
<name>A0AAD4RDY3_9BILA</name>
<keyword evidence="1" id="KW-0472">Membrane</keyword>
<gene>
    <name evidence="2" type="ORF">DdX_01569</name>
</gene>
<sequence>MSTTFFARIGLILVSIVLPANATGREFHVNKPMKMYLRHNVLCIIFAAIIGFAKNTTAANTKQPTNATAAIEQLGPKVKEAFKTYFDEEYLSWKRPSILRSWAAKVNLGDVEVSFQSEVAKNLLKLKYFLLKHNNNWIPWTEKQYKEHGKSFSNNIELGKAYDAIEDKVKELWPEILNKIRSKGEKTYLECLAVAWSLKLKPTDNESNWLKSILEELYKGEELELKLHQIKENSIPDEEKGAIELVAM</sequence>
<dbReference type="AlphaFoldDB" id="A0AAD4RDY3"/>
<keyword evidence="3" id="KW-1185">Reference proteome</keyword>
<protein>
    <submittedName>
        <fullName evidence="2">Uncharacterized protein</fullName>
    </submittedName>
</protein>
<organism evidence="2 3">
    <name type="scientific">Ditylenchus destructor</name>
    <dbReference type="NCBI Taxonomy" id="166010"/>
    <lineage>
        <taxon>Eukaryota</taxon>
        <taxon>Metazoa</taxon>
        <taxon>Ecdysozoa</taxon>
        <taxon>Nematoda</taxon>
        <taxon>Chromadorea</taxon>
        <taxon>Rhabditida</taxon>
        <taxon>Tylenchina</taxon>
        <taxon>Tylenchomorpha</taxon>
        <taxon>Sphaerularioidea</taxon>
        <taxon>Anguinidae</taxon>
        <taxon>Anguininae</taxon>
        <taxon>Ditylenchus</taxon>
    </lineage>
</organism>
<accession>A0AAD4RDY3</accession>
<evidence type="ECO:0000313" key="2">
    <source>
        <dbReference type="EMBL" id="KAI1729336.1"/>
    </source>
</evidence>
<reference evidence="2" key="1">
    <citation type="submission" date="2022-01" db="EMBL/GenBank/DDBJ databases">
        <title>Genome Sequence Resource for Two Populations of Ditylenchus destructor, the Migratory Endoparasitic Phytonematode.</title>
        <authorList>
            <person name="Zhang H."/>
            <person name="Lin R."/>
            <person name="Xie B."/>
        </authorList>
    </citation>
    <scope>NUCLEOTIDE SEQUENCE</scope>
    <source>
        <strain evidence="2">BazhouSP</strain>
    </source>
</reference>
<dbReference type="Proteomes" id="UP001201812">
    <property type="component" value="Unassembled WGS sequence"/>
</dbReference>
<evidence type="ECO:0000313" key="3">
    <source>
        <dbReference type="Proteomes" id="UP001201812"/>
    </source>
</evidence>
<keyword evidence="1" id="KW-0812">Transmembrane</keyword>
<keyword evidence="1" id="KW-1133">Transmembrane helix</keyword>
<feature type="transmembrane region" description="Helical" evidence="1">
    <location>
        <begin position="6"/>
        <end position="24"/>
    </location>
</feature>